<dbReference type="Proteomes" id="UP001385499">
    <property type="component" value="Unassembled WGS sequence"/>
</dbReference>
<comment type="caution">
    <text evidence="2">The sequence shown here is derived from an EMBL/GenBank/DDBJ whole genome shotgun (WGS) entry which is preliminary data.</text>
</comment>
<feature type="chain" id="PRO_5045373578" evidence="1">
    <location>
        <begin position="24"/>
        <end position="68"/>
    </location>
</feature>
<name>A0ABU8TEN1_9HYPH</name>
<dbReference type="EMBL" id="JBAKIA010000001">
    <property type="protein sequence ID" value="MEJ8472609.1"/>
    <property type="molecule type" value="Genomic_DNA"/>
</dbReference>
<dbReference type="RefSeq" id="WP_340272080.1">
    <property type="nucleotide sequence ID" value="NZ_JBAKIA010000001.1"/>
</dbReference>
<evidence type="ECO:0000313" key="2">
    <source>
        <dbReference type="EMBL" id="MEJ8472609.1"/>
    </source>
</evidence>
<keyword evidence="3" id="KW-1185">Reference proteome</keyword>
<feature type="signal peptide" evidence="1">
    <location>
        <begin position="1"/>
        <end position="23"/>
    </location>
</feature>
<organism evidence="2 3">
    <name type="scientific">Roseibium algae</name>
    <dbReference type="NCBI Taxonomy" id="3123038"/>
    <lineage>
        <taxon>Bacteria</taxon>
        <taxon>Pseudomonadati</taxon>
        <taxon>Pseudomonadota</taxon>
        <taxon>Alphaproteobacteria</taxon>
        <taxon>Hyphomicrobiales</taxon>
        <taxon>Stappiaceae</taxon>
        <taxon>Roseibium</taxon>
    </lineage>
</organism>
<protein>
    <submittedName>
        <fullName evidence="2">Uncharacterized protein</fullName>
    </submittedName>
</protein>
<evidence type="ECO:0000313" key="3">
    <source>
        <dbReference type="Proteomes" id="UP001385499"/>
    </source>
</evidence>
<sequence length="68" mass="7064">MFKKSMISAIAVAVLATSSATIAATSAFATSDVQSVSEAANTPLSVTKEVLRFAGNEEANRRVEIVFG</sequence>
<evidence type="ECO:0000256" key="1">
    <source>
        <dbReference type="SAM" id="SignalP"/>
    </source>
</evidence>
<accession>A0ABU8TEN1</accession>
<keyword evidence="1" id="KW-0732">Signal</keyword>
<proteinExistence type="predicted"/>
<gene>
    <name evidence="2" type="ORF">V6575_00790</name>
</gene>
<reference evidence="2 3" key="1">
    <citation type="submission" date="2024-02" db="EMBL/GenBank/DDBJ databases">
        <title>Roseibium algae sp. nov., isolated from marine alga (Grateloupia sp.), showing potential in myo-inositol conversion.</title>
        <authorList>
            <person name="Wang Y."/>
        </authorList>
    </citation>
    <scope>NUCLEOTIDE SEQUENCE [LARGE SCALE GENOMIC DNA]</scope>
    <source>
        <strain evidence="2 3">H3510</strain>
    </source>
</reference>